<feature type="chain" id="PRO_5045369008" description="DUF732 domain-containing protein" evidence="1">
    <location>
        <begin position="24"/>
        <end position="110"/>
    </location>
</feature>
<evidence type="ECO:0000313" key="4">
    <source>
        <dbReference type="Proteomes" id="UP001160130"/>
    </source>
</evidence>
<dbReference type="Proteomes" id="UP001160130">
    <property type="component" value="Unassembled WGS sequence"/>
</dbReference>
<feature type="signal peptide" evidence="1">
    <location>
        <begin position="1"/>
        <end position="23"/>
    </location>
</feature>
<dbReference type="Pfam" id="PF05305">
    <property type="entry name" value="DUF732"/>
    <property type="match status" value="1"/>
</dbReference>
<evidence type="ECO:0000313" key="3">
    <source>
        <dbReference type="EMBL" id="MDH6194200.1"/>
    </source>
</evidence>
<dbReference type="InterPro" id="IPR007969">
    <property type="entry name" value="DUF732"/>
</dbReference>
<keyword evidence="4" id="KW-1185">Reference proteome</keyword>
<accession>A0ABT6KW47</accession>
<name>A0ABT6KW47_9MYCO</name>
<evidence type="ECO:0000256" key="1">
    <source>
        <dbReference type="SAM" id="SignalP"/>
    </source>
</evidence>
<organism evidence="3 4">
    <name type="scientific">Mycolicibacterium frederiksbergense</name>
    <dbReference type="NCBI Taxonomy" id="117567"/>
    <lineage>
        <taxon>Bacteria</taxon>
        <taxon>Bacillati</taxon>
        <taxon>Actinomycetota</taxon>
        <taxon>Actinomycetes</taxon>
        <taxon>Mycobacteriales</taxon>
        <taxon>Mycobacteriaceae</taxon>
        <taxon>Mycolicibacterium</taxon>
    </lineage>
</organism>
<dbReference type="RefSeq" id="WP_280830830.1">
    <property type="nucleotide sequence ID" value="NZ_JARXVE010000001.1"/>
</dbReference>
<evidence type="ECO:0000259" key="2">
    <source>
        <dbReference type="Pfam" id="PF05305"/>
    </source>
</evidence>
<reference evidence="3 4" key="1">
    <citation type="submission" date="2023-04" db="EMBL/GenBank/DDBJ databases">
        <title>Forest soil microbial communities from Buena Vista Peninsula, Colon Province, Panama.</title>
        <authorList>
            <person name="Bouskill N."/>
        </authorList>
    </citation>
    <scope>NUCLEOTIDE SEQUENCE [LARGE SCALE GENOMIC DNA]</scope>
    <source>
        <strain evidence="3 4">AC80</strain>
    </source>
</reference>
<comment type="caution">
    <text evidence="3">The sequence shown here is derived from an EMBL/GenBank/DDBJ whole genome shotgun (WGS) entry which is preliminary data.</text>
</comment>
<dbReference type="EMBL" id="JARXVE010000001">
    <property type="protein sequence ID" value="MDH6194200.1"/>
    <property type="molecule type" value="Genomic_DNA"/>
</dbReference>
<protein>
    <recommendedName>
        <fullName evidence="2">DUF732 domain-containing protein</fullName>
    </recommendedName>
</protein>
<feature type="domain" description="DUF732" evidence="2">
    <location>
        <begin position="26"/>
        <end position="98"/>
    </location>
</feature>
<proteinExistence type="predicted"/>
<gene>
    <name evidence="3" type="ORF">M2272_000821</name>
</gene>
<keyword evidence="1" id="KW-0732">Signal</keyword>
<sequence length="110" mass="12015">MKIAGLAVLGAAAAIAFAAPAHAEIDTDFANELHTYGIYGPRDYNAWIAKIACKRLYNGVDKNAQDSVKFVAKQLDRASTQAQAWQFLGTAINYYCPDQRSVYEQAATQP</sequence>